<dbReference type="OrthoDB" id="3624997at2"/>
<accession>A0A1B2HT92</accession>
<evidence type="ECO:0008006" key="4">
    <source>
        <dbReference type="Google" id="ProtNLM"/>
    </source>
</evidence>
<evidence type="ECO:0000256" key="1">
    <source>
        <dbReference type="SAM" id="SignalP"/>
    </source>
</evidence>
<gene>
    <name evidence="2" type="ORF">BBK82_38180</name>
</gene>
<dbReference type="RefSeq" id="WP_065919287.1">
    <property type="nucleotide sequence ID" value="NZ_CP016793.1"/>
</dbReference>
<organism evidence="2 3">
    <name type="scientific">Lentzea guizhouensis</name>
    <dbReference type="NCBI Taxonomy" id="1586287"/>
    <lineage>
        <taxon>Bacteria</taxon>
        <taxon>Bacillati</taxon>
        <taxon>Actinomycetota</taxon>
        <taxon>Actinomycetes</taxon>
        <taxon>Pseudonocardiales</taxon>
        <taxon>Pseudonocardiaceae</taxon>
        <taxon>Lentzea</taxon>
    </lineage>
</organism>
<keyword evidence="3" id="KW-1185">Reference proteome</keyword>
<evidence type="ECO:0000313" key="3">
    <source>
        <dbReference type="Proteomes" id="UP000093053"/>
    </source>
</evidence>
<protein>
    <recommendedName>
        <fullName evidence="4">Secreted protein</fullName>
    </recommendedName>
</protein>
<name>A0A1B2HT92_9PSEU</name>
<dbReference type="STRING" id="1586287.BBK82_38180"/>
<dbReference type="Proteomes" id="UP000093053">
    <property type="component" value="Chromosome"/>
</dbReference>
<keyword evidence="1" id="KW-0732">Signal</keyword>
<evidence type="ECO:0000313" key="2">
    <source>
        <dbReference type="EMBL" id="ANZ40950.1"/>
    </source>
</evidence>
<dbReference type="AlphaFoldDB" id="A0A1B2HT92"/>
<proteinExistence type="predicted"/>
<feature type="signal peptide" evidence="1">
    <location>
        <begin position="1"/>
        <end position="27"/>
    </location>
</feature>
<dbReference type="KEGG" id="led:BBK82_38180"/>
<feature type="chain" id="PRO_5008538584" description="Secreted protein" evidence="1">
    <location>
        <begin position="28"/>
        <end position="143"/>
    </location>
</feature>
<reference evidence="2 3" key="1">
    <citation type="submission" date="2016-07" db="EMBL/GenBank/DDBJ databases">
        <title>Complete genome sequence of the Lentzea guizhouensis DHS C013.</title>
        <authorList>
            <person name="Cao C."/>
        </authorList>
    </citation>
    <scope>NUCLEOTIDE SEQUENCE [LARGE SCALE GENOMIC DNA]</scope>
    <source>
        <strain evidence="2 3">DHS C013</strain>
    </source>
</reference>
<sequence>MNIKKSAGFAAVLAVGLSLTTTGTATADELECPTQPFTSVAVELSDGGRWSYRYHVTWCVVEGEITDLAHHVTNAADGETCVWDTNAEEGKTRDADHPGAWNGFNMGQFACKTPDGQDGSVNPWGIITVWPNGDSAVKRKGVD</sequence>
<dbReference type="EMBL" id="CP016793">
    <property type="protein sequence ID" value="ANZ40950.1"/>
    <property type="molecule type" value="Genomic_DNA"/>
</dbReference>